<dbReference type="PANTHER" id="PTHR48045">
    <property type="entry name" value="UDP-GLYCOSYLTRANSFERASE 72B1"/>
    <property type="match status" value="1"/>
</dbReference>
<reference evidence="1 2" key="1">
    <citation type="journal article" date="2018" name="PLoS Genet.">
        <title>Population sequencing reveals clonal diversity and ancestral inbreeding in the grapevine cultivar Chardonnay.</title>
        <authorList>
            <person name="Roach M.J."/>
            <person name="Johnson D.L."/>
            <person name="Bohlmann J."/>
            <person name="van Vuuren H.J."/>
            <person name="Jones S.J."/>
            <person name="Pretorius I.S."/>
            <person name="Schmidt S.A."/>
            <person name="Borneman A.R."/>
        </authorList>
    </citation>
    <scope>NUCLEOTIDE SEQUENCE [LARGE SCALE GENOMIC DNA]</scope>
    <source>
        <strain evidence="2">cv. Chardonnay</strain>
        <tissue evidence="1">Leaf</tissue>
    </source>
</reference>
<protein>
    <submittedName>
        <fullName evidence="1">UDP-glycosyltransferase 87A2</fullName>
    </submittedName>
</protein>
<evidence type="ECO:0000313" key="1">
    <source>
        <dbReference type="EMBL" id="RVW56833.1"/>
    </source>
</evidence>
<dbReference type="PANTHER" id="PTHR48045:SF22">
    <property type="entry name" value="UDP-GLUCURONOSYL_UDP-GLUCOSYLTRANSFERASE"/>
    <property type="match status" value="1"/>
</dbReference>
<accession>A0A438FA41</accession>
<dbReference type="AlphaFoldDB" id="A0A438FA41"/>
<dbReference type="GO" id="GO:0016740">
    <property type="term" value="F:transferase activity"/>
    <property type="evidence" value="ECO:0007669"/>
    <property type="project" value="UniProtKB-KW"/>
</dbReference>
<keyword evidence="1" id="KW-0808">Transferase</keyword>
<dbReference type="Proteomes" id="UP000288805">
    <property type="component" value="Unassembled WGS sequence"/>
</dbReference>
<proteinExistence type="predicted"/>
<gene>
    <name evidence="1" type="primary">UGT87A2_8</name>
    <name evidence="1" type="ORF">CK203_078514</name>
</gene>
<organism evidence="1 2">
    <name type="scientific">Vitis vinifera</name>
    <name type="common">Grape</name>
    <dbReference type="NCBI Taxonomy" id="29760"/>
    <lineage>
        <taxon>Eukaryota</taxon>
        <taxon>Viridiplantae</taxon>
        <taxon>Streptophyta</taxon>
        <taxon>Embryophyta</taxon>
        <taxon>Tracheophyta</taxon>
        <taxon>Spermatophyta</taxon>
        <taxon>Magnoliopsida</taxon>
        <taxon>eudicotyledons</taxon>
        <taxon>Gunneridae</taxon>
        <taxon>Pentapetalae</taxon>
        <taxon>rosids</taxon>
        <taxon>Vitales</taxon>
        <taxon>Vitaceae</taxon>
        <taxon>Viteae</taxon>
        <taxon>Vitis</taxon>
    </lineage>
</organism>
<comment type="caution">
    <text evidence="1">The sequence shown here is derived from an EMBL/GenBank/DDBJ whole genome shotgun (WGS) entry which is preliminary data.</text>
</comment>
<sequence>MFSFLIHPIGHAIPYFNLGDSSSTATASHDLNYFRWLDFQLSSSVLYISLGSVLSVSRARTKELAAVLRVSGVRFLWVALGETTQLREMCGEMGLVVPWCDQLKVLSHSSVGGPDAFKAAVEDWKIGWRVKREEGVETLVTREEIVELVRRFMDLESEEGRK</sequence>
<evidence type="ECO:0000313" key="2">
    <source>
        <dbReference type="Proteomes" id="UP000288805"/>
    </source>
</evidence>
<dbReference type="SUPFAM" id="SSF53756">
    <property type="entry name" value="UDP-Glycosyltransferase/glycogen phosphorylase"/>
    <property type="match status" value="1"/>
</dbReference>
<name>A0A438FA41_VITVI</name>
<dbReference type="Gene3D" id="3.40.50.2000">
    <property type="entry name" value="Glycogen Phosphorylase B"/>
    <property type="match status" value="2"/>
</dbReference>
<dbReference type="EMBL" id="QGNW01001070">
    <property type="protein sequence ID" value="RVW56833.1"/>
    <property type="molecule type" value="Genomic_DNA"/>
</dbReference>